<accession>A0A9P6DJ55</accession>
<keyword evidence="2" id="KW-1185">Reference proteome</keyword>
<dbReference type="EMBL" id="MU154529">
    <property type="protein sequence ID" value="KAF9499988.1"/>
    <property type="molecule type" value="Genomic_DNA"/>
</dbReference>
<evidence type="ECO:0000313" key="1">
    <source>
        <dbReference type="EMBL" id="KAF9499988.1"/>
    </source>
</evidence>
<comment type="caution">
    <text evidence="1">The sequence shown here is derived from an EMBL/GenBank/DDBJ whole genome shotgun (WGS) entry which is preliminary data.</text>
</comment>
<gene>
    <name evidence="1" type="ORF">BDN71DRAFT_1441021</name>
</gene>
<reference evidence="1" key="1">
    <citation type="submission" date="2020-11" db="EMBL/GenBank/DDBJ databases">
        <authorList>
            <consortium name="DOE Joint Genome Institute"/>
            <person name="Ahrendt S."/>
            <person name="Riley R."/>
            <person name="Andreopoulos W."/>
            <person name="Labutti K."/>
            <person name="Pangilinan J."/>
            <person name="Ruiz-Duenas F.J."/>
            <person name="Barrasa J.M."/>
            <person name="Sanchez-Garcia M."/>
            <person name="Camarero S."/>
            <person name="Miyauchi S."/>
            <person name="Serrano A."/>
            <person name="Linde D."/>
            <person name="Babiker R."/>
            <person name="Drula E."/>
            <person name="Ayuso-Fernandez I."/>
            <person name="Pacheco R."/>
            <person name="Padilla G."/>
            <person name="Ferreira P."/>
            <person name="Barriuso J."/>
            <person name="Kellner H."/>
            <person name="Castanera R."/>
            <person name="Alfaro M."/>
            <person name="Ramirez L."/>
            <person name="Pisabarro A.G."/>
            <person name="Kuo A."/>
            <person name="Tritt A."/>
            <person name="Lipzen A."/>
            <person name="He G."/>
            <person name="Yan M."/>
            <person name="Ng V."/>
            <person name="Cullen D."/>
            <person name="Martin F."/>
            <person name="Rosso M.-N."/>
            <person name="Henrissat B."/>
            <person name="Hibbett D."/>
            <person name="Martinez A.T."/>
            <person name="Grigoriev I.V."/>
        </authorList>
    </citation>
    <scope>NUCLEOTIDE SEQUENCE</scope>
    <source>
        <strain evidence="1">ATCC 90797</strain>
    </source>
</reference>
<organism evidence="1 2">
    <name type="scientific">Pleurotus eryngii</name>
    <name type="common">Boletus of the steppes</name>
    <dbReference type="NCBI Taxonomy" id="5323"/>
    <lineage>
        <taxon>Eukaryota</taxon>
        <taxon>Fungi</taxon>
        <taxon>Dikarya</taxon>
        <taxon>Basidiomycota</taxon>
        <taxon>Agaricomycotina</taxon>
        <taxon>Agaricomycetes</taxon>
        <taxon>Agaricomycetidae</taxon>
        <taxon>Agaricales</taxon>
        <taxon>Pleurotineae</taxon>
        <taxon>Pleurotaceae</taxon>
        <taxon>Pleurotus</taxon>
    </lineage>
</organism>
<dbReference type="AlphaFoldDB" id="A0A9P6DJ55"/>
<evidence type="ECO:0000313" key="2">
    <source>
        <dbReference type="Proteomes" id="UP000807025"/>
    </source>
</evidence>
<dbReference type="OrthoDB" id="3102671at2759"/>
<dbReference type="Proteomes" id="UP000807025">
    <property type="component" value="Unassembled WGS sequence"/>
</dbReference>
<protein>
    <submittedName>
        <fullName evidence="1">Uncharacterized protein</fullName>
    </submittedName>
</protein>
<sequence>MLPVTIEELIFEEIGSENIPDALVLPDHLEVKALSNVGVRLGFLRSMDIIYLYHPMPEFKTLLECPNLKRLCVRWSESPPWDLPLWVPASLSELELRVRAESRIPDFGAAIRPSVVTIDFSAGFPGFPVSYLQSSTWIKKCINSLPFPRSIQVLTVSILNQQSIADDGMDGLYPELSDYEMLSSFLQQLRVCERGNLEKIILSVTTEVEPTDDVEWQVDGEAQELAKLKNVFAELLEAKALDVDFTLKRVNHIDERGMSHVGETLLHSGIHSI</sequence>
<name>A0A9P6DJ55_PLEER</name>
<proteinExistence type="predicted"/>